<feature type="coiled-coil region" evidence="1">
    <location>
        <begin position="40"/>
        <end position="67"/>
    </location>
</feature>
<keyword evidence="3" id="KW-1185">Reference proteome</keyword>
<reference evidence="2 3" key="1">
    <citation type="submission" date="2017-04" db="EMBL/GenBank/DDBJ databases">
        <authorList>
            <person name="Afonso C.L."/>
            <person name="Miller P.J."/>
            <person name="Scott M.A."/>
            <person name="Spackman E."/>
            <person name="Goraichik I."/>
            <person name="Dimitrov K.M."/>
            <person name="Suarez D.L."/>
            <person name="Swayne D.E."/>
        </authorList>
    </citation>
    <scope>NUCLEOTIDE SEQUENCE [LARGE SCALE GENOMIC DNA]</scope>
    <source>
        <strain evidence="2 3">DSM 3385</strain>
    </source>
</reference>
<dbReference type="EMBL" id="FWXY01000045">
    <property type="protein sequence ID" value="SMD13036.1"/>
    <property type="molecule type" value="Genomic_DNA"/>
</dbReference>
<dbReference type="RefSeq" id="WP_084071924.1">
    <property type="nucleotide sequence ID" value="NZ_FWXY01000045.1"/>
</dbReference>
<dbReference type="PROSITE" id="PS51257">
    <property type="entry name" value="PROKAR_LIPOPROTEIN"/>
    <property type="match status" value="1"/>
</dbReference>
<dbReference type="Proteomes" id="UP000192418">
    <property type="component" value="Unassembled WGS sequence"/>
</dbReference>
<dbReference type="STRING" id="1121400.SAMN02746065_1454"/>
<name>A0A1W2EV11_9BACT</name>
<evidence type="ECO:0000313" key="3">
    <source>
        <dbReference type="Proteomes" id="UP000192418"/>
    </source>
</evidence>
<evidence type="ECO:0008006" key="4">
    <source>
        <dbReference type="Google" id="ProtNLM"/>
    </source>
</evidence>
<gene>
    <name evidence="2" type="ORF">SAMN02746065_1454</name>
</gene>
<dbReference type="AlphaFoldDB" id="A0A1W2EV11"/>
<evidence type="ECO:0000256" key="1">
    <source>
        <dbReference type="SAM" id="Coils"/>
    </source>
</evidence>
<keyword evidence="1" id="KW-0175">Coiled coil</keyword>
<protein>
    <recommendedName>
        <fullName evidence="4">Lipoprotein</fullName>
    </recommendedName>
</protein>
<accession>A0A1W2EV11</accession>
<organism evidence="2 3">
    <name type="scientific">Desulfocicer vacuolatum DSM 3385</name>
    <dbReference type="NCBI Taxonomy" id="1121400"/>
    <lineage>
        <taxon>Bacteria</taxon>
        <taxon>Pseudomonadati</taxon>
        <taxon>Thermodesulfobacteriota</taxon>
        <taxon>Desulfobacteria</taxon>
        <taxon>Desulfobacterales</taxon>
        <taxon>Desulfobacteraceae</taxon>
        <taxon>Desulfocicer</taxon>
    </lineage>
</organism>
<evidence type="ECO:0000313" key="2">
    <source>
        <dbReference type="EMBL" id="SMD13036.1"/>
    </source>
</evidence>
<sequence>MLVRIILMTCLIMVGACSSPPEEQVDGKQPVNESEQLPITKNLNVQAEQLRKTSNELQAMLEQWEKKR</sequence>
<proteinExistence type="predicted"/>